<comment type="function">
    <text evidence="2">Could be a virulence factor.</text>
</comment>
<evidence type="ECO:0000313" key="14">
    <source>
        <dbReference type="EMBL" id="AWD33030.1"/>
    </source>
</evidence>
<evidence type="ECO:0000259" key="13">
    <source>
        <dbReference type="PROSITE" id="PS50035"/>
    </source>
</evidence>
<dbReference type="InterPro" id="IPR051406">
    <property type="entry name" value="PLD_domain"/>
</dbReference>
<dbReference type="GO" id="GO:0006793">
    <property type="term" value="P:phosphorus metabolic process"/>
    <property type="evidence" value="ECO:0007669"/>
    <property type="project" value="UniProtKB-ARBA"/>
</dbReference>
<dbReference type="GO" id="GO:0005576">
    <property type="term" value="C:extracellular region"/>
    <property type="evidence" value="ECO:0007669"/>
    <property type="project" value="UniProtKB-SubCell"/>
</dbReference>
<reference evidence="14 15" key="1">
    <citation type="journal article" date="2018" name="Genome Biol. Evol.">
        <title>The Genome Sequence of "Candidatus Fokinia solitaria": Insights on Reductive Evolution in Rickettsiales.</title>
        <authorList>
            <person name="Floriano A.M."/>
            <person name="Castelli M."/>
            <person name="Krenek S."/>
            <person name="Berendonk T.U."/>
            <person name="Bazzocchi C."/>
            <person name="Petroni G."/>
            <person name="Sassera D."/>
        </authorList>
    </citation>
    <scope>NUCLEOTIDE SEQUENCE [LARGE SCALE GENOMIC DNA]</scope>
    <source>
        <strain evidence="14">Rio ETE_ALG 3VII</strain>
    </source>
</reference>
<dbReference type="EMBL" id="CP025989">
    <property type="protein sequence ID" value="AWD33030.1"/>
    <property type="molecule type" value="Genomic_DNA"/>
</dbReference>
<keyword evidence="7" id="KW-0964">Secreted</keyword>
<dbReference type="AlphaFoldDB" id="A0A2U8BRX8"/>
<feature type="signal peptide" evidence="12">
    <location>
        <begin position="1"/>
        <end position="28"/>
    </location>
</feature>
<keyword evidence="9" id="KW-0442">Lipid degradation</keyword>
<dbReference type="PANTHER" id="PTHR43856:SF1">
    <property type="entry name" value="MITOCHONDRIAL CARDIOLIPIN HYDROLASE"/>
    <property type="match status" value="1"/>
</dbReference>
<evidence type="ECO:0000256" key="9">
    <source>
        <dbReference type="ARBA" id="ARBA00022963"/>
    </source>
</evidence>
<keyword evidence="12" id="KW-0732">Signal</keyword>
<evidence type="ECO:0000256" key="6">
    <source>
        <dbReference type="ARBA" id="ARBA00018392"/>
    </source>
</evidence>
<dbReference type="KEGG" id="fso:Fsol_00226"/>
<keyword evidence="10" id="KW-0443">Lipid metabolism</keyword>
<evidence type="ECO:0000256" key="5">
    <source>
        <dbReference type="ARBA" id="ARBA00012027"/>
    </source>
</evidence>
<protein>
    <recommendedName>
        <fullName evidence="6">Phospholipase D</fullName>
        <ecNumber evidence="5">3.1.4.4</ecNumber>
    </recommendedName>
    <alternativeName>
        <fullName evidence="11">Choline phosphatase</fullName>
    </alternativeName>
</protein>
<dbReference type="GO" id="GO:0016891">
    <property type="term" value="F:RNA endonuclease activity producing 5'-phosphomonoesters, hydrolytic mechanism"/>
    <property type="evidence" value="ECO:0007669"/>
    <property type="project" value="TreeGrafter"/>
</dbReference>
<feature type="chain" id="PRO_5016074211" description="Phospholipase D" evidence="12">
    <location>
        <begin position="29"/>
        <end position="171"/>
    </location>
</feature>
<keyword evidence="15" id="KW-1185">Reference proteome</keyword>
<dbReference type="PROSITE" id="PS50035">
    <property type="entry name" value="PLD"/>
    <property type="match status" value="1"/>
</dbReference>
<gene>
    <name evidence="14" type="ORF">Fsol_00226</name>
</gene>
<proteinExistence type="inferred from homology"/>
<dbReference type="InterPro" id="IPR025202">
    <property type="entry name" value="PLD-like_dom"/>
</dbReference>
<evidence type="ECO:0000256" key="11">
    <source>
        <dbReference type="ARBA" id="ARBA00029594"/>
    </source>
</evidence>
<comment type="catalytic activity">
    <reaction evidence="1">
        <text>a 1,2-diacyl-sn-glycero-3-phosphocholine + H2O = a 1,2-diacyl-sn-glycero-3-phosphate + choline + H(+)</text>
        <dbReference type="Rhea" id="RHEA:14445"/>
        <dbReference type="ChEBI" id="CHEBI:15354"/>
        <dbReference type="ChEBI" id="CHEBI:15377"/>
        <dbReference type="ChEBI" id="CHEBI:15378"/>
        <dbReference type="ChEBI" id="CHEBI:57643"/>
        <dbReference type="ChEBI" id="CHEBI:58608"/>
        <dbReference type="EC" id="3.1.4.4"/>
    </reaction>
</comment>
<dbReference type="Proteomes" id="UP000244519">
    <property type="component" value="Chromosome"/>
</dbReference>
<evidence type="ECO:0000313" key="15">
    <source>
        <dbReference type="Proteomes" id="UP000244519"/>
    </source>
</evidence>
<dbReference type="InterPro" id="IPR001736">
    <property type="entry name" value="PLipase_D/transphosphatidylase"/>
</dbReference>
<dbReference type="GO" id="GO:0016042">
    <property type="term" value="P:lipid catabolic process"/>
    <property type="evidence" value="ECO:0007669"/>
    <property type="project" value="UniProtKB-KW"/>
</dbReference>
<evidence type="ECO:0000256" key="12">
    <source>
        <dbReference type="SAM" id="SignalP"/>
    </source>
</evidence>
<accession>A0A2U8BRX8</accession>
<evidence type="ECO:0000256" key="1">
    <source>
        <dbReference type="ARBA" id="ARBA00000798"/>
    </source>
</evidence>
<evidence type="ECO:0000256" key="10">
    <source>
        <dbReference type="ARBA" id="ARBA00023098"/>
    </source>
</evidence>
<dbReference type="Pfam" id="PF13091">
    <property type="entry name" value="PLDc_2"/>
    <property type="match status" value="1"/>
</dbReference>
<evidence type="ECO:0000256" key="4">
    <source>
        <dbReference type="ARBA" id="ARBA00008664"/>
    </source>
</evidence>
<feature type="domain" description="PLD phosphodiesterase" evidence="13">
    <location>
        <begin position="112"/>
        <end position="139"/>
    </location>
</feature>
<dbReference type="EC" id="3.1.4.4" evidence="5"/>
<evidence type="ECO:0000256" key="8">
    <source>
        <dbReference type="ARBA" id="ARBA00022801"/>
    </source>
</evidence>
<comment type="similarity">
    <text evidence="4">Belongs to the phospholipase D family.</text>
</comment>
<comment type="subcellular location">
    <subcellularLocation>
        <location evidence="3">Secreted</location>
    </subcellularLocation>
</comment>
<organism evidence="14 15">
    <name type="scientific">Candidatus Fokinia solitaria</name>
    <dbReference type="NCBI Taxonomy" id="1802984"/>
    <lineage>
        <taxon>Bacteria</taxon>
        <taxon>Pseudomonadati</taxon>
        <taxon>Pseudomonadota</taxon>
        <taxon>Alphaproteobacteria</taxon>
        <taxon>Rickettsiales</taxon>
        <taxon>Candidatus Midichloriaceae</taxon>
        <taxon>Candidatus Fokinia</taxon>
    </lineage>
</organism>
<sequence>MKKKSTFRFCLLTLIACVFCMRVHVSFALKSVCFSPSSCCENNIVELTDKARYSIDIAVYSLTNVKIYKALVKAKKRGVAIRVISDKSQSSSRFSLISALRALNFKVRVNKKVKIEHNKFGIFDRTIMLTGSYNWTESATNDNSENCIVDKRKRIISQYMRRFEELWKMYE</sequence>
<dbReference type="GO" id="GO:0004630">
    <property type="term" value="F:phospholipase D activity"/>
    <property type="evidence" value="ECO:0007669"/>
    <property type="project" value="UniProtKB-EC"/>
</dbReference>
<dbReference type="SUPFAM" id="SSF56024">
    <property type="entry name" value="Phospholipase D/nuclease"/>
    <property type="match status" value="1"/>
</dbReference>
<keyword evidence="8 14" id="KW-0378">Hydrolase</keyword>
<dbReference type="PANTHER" id="PTHR43856">
    <property type="entry name" value="CARDIOLIPIN HYDROLASE"/>
    <property type="match status" value="1"/>
</dbReference>
<name>A0A2U8BRX8_9RICK</name>
<evidence type="ECO:0000256" key="3">
    <source>
        <dbReference type="ARBA" id="ARBA00004613"/>
    </source>
</evidence>
<evidence type="ECO:0000256" key="2">
    <source>
        <dbReference type="ARBA" id="ARBA00003145"/>
    </source>
</evidence>
<evidence type="ECO:0000256" key="7">
    <source>
        <dbReference type="ARBA" id="ARBA00022525"/>
    </source>
</evidence>
<dbReference type="Gene3D" id="3.30.870.10">
    <property type="entry name" value="Endonuclease Chain A"/>
    <property type="match status" value="1"/>
</dbReference>